<reference evidence="4 5" key="1">
    <citation type="submission" date="2018-05" db="EMBL/GenBank/DDBJ databases">
        <title>Genomic Encyclopedia of Archaeal and Bacterial Type Strains, Phase II (KMG-II): from individual species to whole genera.</title>
        <authorList>
            <person name="Goeker M."/>
        </authorList>
    </citation>
    <scope>NUCLEOTIDE SEQUENCE [LARGE SCALE GENOMIC DNA]</scope>
    <source>
        <strain evidence="4 5">DSM 19975</strain>
    </source>
</reference>
<evidence type="ECO:0000256" key="1">
    <source>
        <dbReference type="ARBA" id="ARBA00022603"/>
    </source>
</evidence>
<keyword evidence="3" id="KW-0949">S-adenosyl-L-methionine</keyword>
<dbReference type="InterPro" id="IPR029063">
    <property type="entry name" value="SAM-dependent_MTases_sf"/>
</dbReference>
<dbReference type="Gene3D" id="3.40.50.150">
    <property type="entry name" value="Vaccinia Virus protein VP39"/>
    <property type="match status" value="1"/>
</dbReference>
<proteinExistence type="predicted"/>
<dbReference type="GO" id="GO:0032259">
    <property type="term" value="P:methylation"/>
    <property type="evidence" value="ECO:0007669"/>
    <property type="project" value="UniProtKB-KW"/>
</dbReference>
<dbReference type="EMBL" id="QGHA01000017">
    <property type="protein sequence ID" value="PWK68313.1"/>
    <property type="molecule type" value="Genomic_DNA"/>
</dbReference>
<evidence type="ECO:0000256" key="2">
    <source>
        <dbReference type="ARBA" id="ARBA00022679"/>
    </source>
</evidence>
<name>A0A316GWH1_9SPHI</name>
<keyword evidence="2 4" id="KW-0808">Transferase</keyword>
<keyword evidence="5" id="KW-1185">Reference proteome</keyword>
<dbReference type="SUPFAM" id="SSF53335">
    <property type="entry name" value="S-adenosyl-L-methionine-dependent methyltransferases"/>
    <property type="match status" value="1"/>
</dbReference>
<comment type="caution">
    <text evidence="4">The sequence shown here is derived from an EMBL/GenBank/DDBJ whole genome shotgun (WGS) entry which is preliminary data.</text>
</comment>
<keyword evidence="1 4" id="KW-0489">Methyltransferase</keyword>
<dbReference type="GO" id="GO:0008168">
    <property type="term" value="F:methyltransferase activity"/>
    <property type="evidence" value="ECO:0007669"/>
    <property type="project" value="UniProtKB-KW"/>
</dbReference>
<dbReference type="PANTHER" id="PTHR43464">
    <property type="entry name" value="METHYLTRANSFERASE"/>
    <property type="match status" value="1"/>
</dbReference>
<gene>
    <name evidence="4" type="ORF">LX99_04838</name>
</gene>
<dbReference type="CDD" id="cd02440">
    <property type="entry name" value="AdoMet_MTases"/>
    <property type="match status" value="1"/>
</dbReference>
<dbReference type="AlphaFoldDB" id="A0A316GWH1"/>
<evidence type="ECO:0000313" key="5">
    <source>
        <dbReference type="Proteomes" id="UP000245678"/>
    </source>
</evidence>
<accession>A0A316GWH1</accession>
<dbReference type="PANTHER" id="PTHR43464:SF19">
    <property type="entry name" value="UBIQUINONE BIOSYNTHESIS O-METHYLTRANSFERASE, MITOCHONDRIAL"/>
    <property type="match status" value="1"/>
</dbReference>
<sequence>MIHRRKPKYIHYASDHNLTAPMEMAPHLVRLFHPKSVIDVGCGIGTFLYCFKNEGITDVLGVDGDWVDRALLAQYLTKDEFLPVDLEQPLLLDRKYDLVVCLEVAEHISPEKAEQFIASLVSLGSLILFSAAVPTQGGQNHLNEQWPAYWEEKFARFGFRLHDIIRPIFWDNPRIPTWYKQNIMLYIPESACLQENLPVNPLQNVAHYESYARRGKRLTEITSGEWPLGMYFLFLFRALLRIIRFKKPCR</sequence>
<dbReference type="Proteomes" id="UP000245678">
    <property type="component" value="Unassembled WGS sequence"/>
</dbReference>
<evidence type="ECO:0000313" key="4">
    <source>
        <dbReference type="EMBL" id="PWK68313.1"/>
    </source>
</evidence>
<organism evidence="4 5">
    <name type="scientific">Mucilaginibacter oryzae</name>
    <dbReference type="NCBI Taxonomy" id="468058"/>
    <lineage>
        <taxon>Bacteria</taxon>
        <taxon>Pseudomonadati</taxon>
        <taxon>Bacteroidota</taxon>
        <taxon>Sphingobacteriia</taxon>
        <taxon>Sphingobacteriales</taxon>
        <taxon>Sphingobacteriaceae</taxon>
        <taxon>Mucilaginibacter</taxon>
    </lineage>
</organism>
<evidence type="ECO:0000256" key="3">
    <source>
        <dbReference type="ARBA" id="ARBA00022691"/>
    </source>
</evidence>
<dbReference type="Pfam" id="PF13489">
    <property type="entry name" value="Methyltransf_23"/>
    <property type="match status" value="1"/>
</dbReference>
<protein>
    <submittedName>
        <fullName evidence="4">Methyltransferase family protein</fullName>
    </submittedName>
</protein>